<protein>
    <submittedName>
        <fullName evidence="1">Uncharacterized protein</fullName>
    </submittedName>
</protein>
<dbReference type="EMBL" id="CACRXK020026828">
    <property type="protein sequence ID" value="CAB4040464.1"/>
    <property type="molecule type" value="Genomic_DNA"/>
</dbReference>
<proteinExistence type="predicted"/>
<organism evidence="1 2">
    <name type="scientific">Paramuricea clavata</name>
    <name type="common">Red gorgonian</name>
    <name type="synonym">Violescent sea-whip</name>
    <dbReference type="NCBI Taxonomy" id="317549"/>
    <lineage>
        <taxon>Eukaryota</taxon>
        <taxon>Metazoa</taxon>
        <taxon>Cnidaria</taxon>
        <taxon>Anthozoa</taxon>
        <taxon>Octocorallia</taxon>
        <taxon>Malacalcyonacea</taxon>
        <taxon>Plexauridae</taxon>
        <taxon>Paramuricea</taxon>
    </lineage>
</organism>
<name>A0A7D9K581_PARCT</name>
<comment type="caution">
    <text evidence="1">The sequence shown here is derived from an EMBL/GenBank/DDBJ whole genome shotgun (WGS) entry which is preliminary data.</text>
</comment>
<evidence type="ECO:0000313" key="2">
    <source>
        <dbReference type="Proteomes" id="UP001152795"/>
    </source>
</evidence>
<reference evidence="1" key="1">
    <citation type="submission" date="2020-04" db="EMBL/GenBank/DDBJ databases">
        <authorList>
            <person name="Alioto T."/>
            <person name="Alioto T."/>
            <person name="Gomez Garrido J."/>
        </authorList>
    </citation>
    <scope>NUCLEOTIDE SEQUENCE</scope>
    <source>
        <strain evidence="1">A484AB</strain>
    </source>
</reference>
<dbReference type="OrthoDB" id="10065482at2759"/>
<accession>A0A7D9K581</accession>
<dbReference type="AlphaFoldDB" id="A0A7D9K581"/>
<sequence length="770" mass="86623">MSQVMSGKGNYWRKLKGSILQHMICATDGQTHFKALTIINEESNLKKKYYDAAKTLLKCAITSVKSKSAALHYENQVAFAYAVGAQVGQCGHSRKLFPDLVKCLLVAVNEKTKEEIYKCLPSTGLPPHYYMTVDKATVNKRSNQAVLICPMLSGRRVAIAVAAPEVYSSKEDGSVQGGKLNDSANQAFGVSADGVYQASGFQDIVGGNSTKDCKYLRKVGWDAAHWIDLAVGDVKEGKVGTSNQFFSNFISRTNAFADSLNRGKGRNILESTVKKLGVRATVSAVYSQTRFSSSAFVQWKRLYKSYRLFVEALTEASDEMNKEDPPLQYKVQGQDFVTDLLLMLDLFEPVASIMIELQSISVPAWKCYRWIRQLVDWLYCACHDCYEGGNLDFFPKMKENAEDILDKDPGNEDVLLRPVFQNIELCVGWKVTGQEVTHDHHANGKNSKKAILVNWEERTIEDSFTDVRNFATDLATSLDARLAKCVSHAAQLATFFDVEETAKLVCGERLGCGRVQIDEGQLEEHGVDEFRIFFKEVCELKHIKEAEDNRFDHRMSSSVLRDWKKGIRHLIWDKEMKATLFSCLAAVEKNTLPTTSLAVDCDTMLVKMQPIQQPLHKMAIRQLFQFTYANYEPFEAYIVEDEIVRALYTNEVLYTIIGPVACTAFDVAMAMGGCEAVVESFYSVMDTQRQVGQDHVTLEDRILVDWAMSNVLKSTDVVNRAARLYIDGDKDFGLSRHRVGYLNNASSDSYMASQVLSRLRNEDGRYPFLK</sequence>
<dbReference type="Proteomes" id="UP001152795">
    <property type="component" value="Unassembled WGS sequence"/>
</dbReference>
<evidence type="ECO:0000313" key="1">
    <source>
        <dbReference type="EMBL" id="CAB4040464.1"/>
    </source>
</evidence>
<keyword evidence="2" id="KW-1185">Reference proteome</keyword>
<gene>
    <name evidence="1" type="ORF">PACLA_8A060382</name>
</gene>